<evidence type="ECO:0000313" key="2">
    <source>
        <dbReference type="EMBL" id="ETO31567.1"/>
    </source>
</evidence>
<sequence>NANKKLELETSIEQLENIEQVENKQQLEENINEGNTTNQIKRKSVQKEIEKTEIGEIKSGINLQGYCTNENCFISKEKLPVWINIGFDNISFISDKTSFCCPDCKKMTIASIMKVMFYNCEYSICTNGGDSISVKDNHYQRLYSIKSGISYDLNAQKIRQHAISIEDLKERIEKAMNSIEINNLVTELQKYSITIIKQLNIKEDNEILIEKIQKNYNGDFNKVFDIGRFILLCDNLTKLQTAIAIMKKAEQFNLIISEDKDFFEKQSKTHYRFHNIKLYIQKYDVYIEIQTTLKKFTTLEGYTIIENPKLIDIFYELIKGWKPNNSSKEEELKRASDDILIKMNDIIYEWIDEKEIKRIASYYKSNLEIGILKSPKLKNITEEQINNNIVLKLIKFIYDQLCKFTPIKIKGQAIYVILYEYYKKYIIGETNPASCIDVSLILQESRKLELEEDIIISQAIETYIPLQANNYPYNDNIDRKKNNAYDCYEHIINFLEESKNDYQQKKVMIIQGNSGSGKSLFCRYLEEILWKTYNTTKYIPIYISLPKYYNHFNEQGLISQALQMKQINKEMLDIIRENISFIFILDGFDEIFDSYNNNNNNNDKEKYFYNRFNLDQWNSKIIITCRNNILNNDDVKQVLIGKNLSTSIIYLWPFSNNQIHDYIEKFVKMKEKNKINTKEDWTSQTYEKTLKNYPNLNKMIEEPFFLKLLLTVLPSLMKQQPLRTKILKTQVYETFNEQWIDIHIQNICNKLSELNIQTNFKKIKLSFQKYCQDLAYDIYEKEEIYCTLDPKIEIENKSIDEKIEIKMNEIDNISILKIKDNWEKYFNGDSIAKYVLRRIGDNKYQFLHKSCQEYYAAQKI</sequence>
<keyword evidence="3" id="KW-1185">Reference proteome</keyword>
<dbReference type="Gene3D" id="3.40.50.300">
    <property type="entry name" value="P-loop containing nucleotide triphosphate hydrolases"/>
    <property type="match status" value="1"/>
</dbReference>
<feature type="non-terminal residue" evidence="2">
    <location>
        <position position="860"/>
    </location>
</feature>
<dbReference type="InterPro" id="IPR027417">
    <property type="entry name" value="P-loop_NTPase"/>
</dbReference>
<dbReference type="Proteomes" id="UP000023152">
    <property type="component" value="Unassembled WGS sequence"/>
</dbReference>
<evidence type="ECO:0000259" key="1">
    <source>
        <dbReference type="Pfam" id="PF05729"/>
    </source>
</evidence>
<feature type="domain" description="NACHT" evidence="1">
    <location>
        <begin position="507"/>
        <end position="667"/>
    </location>
</feature>
<dbReference type="InterPro" id="IPR007111">
    <property type="entry name" value="NACHT_NTPase"/>
</dbReference>
<reference evidence="2 3" key="1">
    <citation type="journal article" date="2013" name="Curr. Biol.">
        <title>The Genome of the Foraminiferan Reticulomyxa filosa.</title>
        <authorList>
            <person name="Glockner G."/>
            <person name="Hulsmann N."/>
            <person name="Schleicher M."/>
            <person name="Noegel A.A."/>
            <person name="Eichinger L."/>
            <person name="Gallinger C."/>
            <person name="Pawlowski J."/>
            <person name="Sierra R."/>
            <person name="Euteneuer U."/>
            <person name="Pillet L."/>
            <person name="Moustafa A."/>
            <person name="Platzer M."/>
            <person name="Groth M."/>
            <person name="Szafranski K."/>
            <person name="Schliwa M."/>
        </authorList>
    </citation>
    <scope>NUCLEOTIDE SEQUENCE [LARGE SCALE GENOMIC DNA]</scope>
</reference>
<dbReference type="OrthoDB" id="2417012at2759"/>
<dbReference type="EMBL" id="ASPP01004840">
    <property type="protein sequence ID" value="ETO31567.1"/>
    <property type="molecule type" value="Genomic_DNA"/>
</dbReference>
<name>X6P1Y4_RETFI</name>
<accession>X6P1Y4</accession>
<dbReference type="SUPFAM" id="SSF52540">
    <property type="entry name" value="P-loop containing nucleoside triphosphate hydrolases"/>
    <property type="match status" value="1"/>
</dbReference>
<dbReference type="AlphaFoldDB" id="X6P1Y4"/>
<organism evidence="2 3">
    <name type="scientific">Reticulomyxa filosa</name>
    <dbReference type="NCBI Taxonomy" id="46433"/>
    <lineage>
        <taxon>Eukaryota</taxon>
        <taxon>Sar</taxon>
        <taxon>Rhizaria</taxon>
        <taxon>Retaria</taxon>
        <taxon>Foraminifera</taxon>
        <taxon>Monothalamids</taxon>
        <taxon>Reticulomyxidae</taxon>
        <taxon>Reticulomyxa</taxon>
    </lineage>
</organism>
<protein>
    <recommendedName>
        <fullName evidence="1">NACHT domain-containing protein</fullName>
    </recommendedName>
</protein>
<feature type="non-terminal residue" evidence="2">
    <location>
        <position position="1"/>
    </location>
</feature>
<proteinExistence type="predicted"/>
<gene>
    <name evidence="2" type="ORF">RFI_05553</name>
</gene>
<evidence type="ECO:0000313" key="3">
    <source>
        <dbReference type="Proteomes" id="UP000023152"/>
    </source>
</evidence>
<comment type="caution">
    <text evidence="2">The sequence shown here is derived from an EMBL/GenBank/DDBJ whole genome shotgun (WGS) entry which is preliminary data.</text>
</comment>
<dbReference type="Pfam" id="PF05729">
    <property type="entry name" value="NACHT"/>
    <property type="match status" value="1"/>
</dbReference>